<dbReference type="EMBL" id="JAMYJR010000032">
    <property type="protein sequence ID" value="MCO8274784.1"/>
    <property type="molecule type" value="Genomic_DNA"/>
</dbReference>
<reference evidence="3 4" key="1">
    <citation type="submission" date="2022-06" db="EMBL/GenBank/DDBJ databases">
        <title>New Species of the Genus Actinoplanes, ActinopZanes ferrugineus.</title>
        <authorList>
            <person name="Ding P."/>
        </authorList>
    </citation>
    <scope>NUCLEOTIDE SEQUENCE [LARGE SCALE GENOMIC DNA]</scope>
    <source>
        <strain evidence="3 4">TRM88003</strain>
    </source>
</reference>
<feature type="transmembrane region" description="Helical" evidence="2">
    <location>
        <begin position="12"/>
        <end position="31"/>
    </location>
</feature>
<evidence type="ECO:0000256" key="2">
    <source>
        <dbReference type="SAM" id="Phobius"/>
    </source>
</evidence>
<keyword evidence="2" id="KW-1133">Transmembrane helix</keyword>
<feature type="transmembrane region" description="Helical" evidence="2">
    <location>
        <begin position="37"/>
        <end position="54"/>
    </location>
</feature>
<name>A0ABT1DVA4_9ACTN</name>
<gene>
    <name evidence="3" type="ORF">M1L60_29730</name>
</gene>
<evidence type="ECO:0000313" key="3">
    <source>
        <dbReference type="EMBL" id="MCO8274784.1"/>
    </source>
</evidence>
<dbReference type="Pfam" id="PF10935">
    <property type="entry name" value="DUF2637"/>
    <property type="match status" value="1"/>
</dbReference>
<keyword evidence="4" id="KW-1185">Reference proteome</keyword>
<dbReference type="InterPro" id="IPR021235">
    <property type="entry name" value="DUF2637"/>
</dbReference>
<evidence type="ECO:0000256" key="1">
    <source>
        <dbReference type="SAM" id="MobiDB-lite"/>
    </source>
</evidence>
<feature type="transmembrane region" description="Helical" evidence="2">
    <location>
        <begin position="66"/>
        <end position="85"/>
    </location>
</feature>
<comment type="caution">
    <text evidence="3">The sequence shown here is derived from an EMBL/GenBank/DDBJ whole genome shotgun (WGS) entry which is preliminary data.</text>
</comment>
<proteinExistence type="predicted"/>
<feature type="region of interest" description="Disordered" evidence="1">
    <location>
        <begin position="149"/>
        <end position="187"/>
    </location>
</feature>
<sequence length="238" mass="24325">MSALPQLKRIRWAVRGALALGVVVSTIANVLHAVDNPISQTIAAWPPIALLLTVELISRIPVHSRWLAVVRVTATAGIAGIAAWVSYWHMVGVAAHYGETGASPYLLPLSVDGLIVVASICLVELGDRIRAADPAPAIQLAASPVTPPAAAAPVTEAPAEPAAAPAKRPAPKRVAPRPTSADKVAKVAARMPAATAAEVAAKAGVSERTARRYLPARAAIAPPASDPQAAETPALVAA</sequence>
<feature type="compositionally biased region" description="Low complexity" evidence="1">
    <location>
        <begin position="149"/>
        <end position="168"/>
    </location>
</feature>
<organism evidence="3 4">
    <name type="scientific">Paractinoplanes aksuensis</name>
    <dbReference type="NCBI Taxonomy" id="2939490"/>
    <lineage>
        <taxon>Bacteria</taxon>
        <taxon>Bacillati</taxon>
        <taxon>Actinomycetota</taxon>
        <taxon>Actinomycetes</taxon>
        <taxon>Micromonosporales</taxon>
        <taxon>Micromonosporaceae</taxon>
        <taxon>Paractinoplanes</taxon>
    </lineage>
</organism>
<keyword evidence="2" id="KW-0812">Transmembrane</keyword>
<accession>A0ABT1DVA4</accession>
<protein>
    <submittedName>
        <fullName evidence="3">DUF2637 domain-containing protein</fullName>
    </submittedName>
</protein>
<feature type="region of interest" description="Disordered" evidence="1">
    <location>
        <begin position="217"/>
        <end position="238"/>
    </location>
</feature>
<dbReference type="RefSeq" id="WP_253240843.1">
    <property type="nucleotide sequence ID" value="NZ_JAMYJR010000032.1"/>
</dbReference>
<keyword evidence="2" id="KW-0472">Membrane</keyword>
<feature type="transmembrane region" description="Helical" evidence="2">
    <location>
        <begin position="105"/>
        <end position="123"/>
    </location>
</feature>
<evidence type="ECO:0000313" key="4">
    <source>
        <dbReference type="Proteomes" id="UP001523369"/>
    </source>
</evidence>
<dbReference type="Proteomes" id="UP001523369">
    <property type="component" value="Unassembled WGS sequence"/>
</dbReference>